<comment type="caution">
    <text evidence="2">The sequence shown here is derived from an EMBL/GenBank/DDBJ whole genome shotgun (WGS) entry which is preliminary data.</text>
</comment>
<accession>A0A9P3Q2E5</accession>
<name>A0A9P3Q2E5_LYOSH</name>
<evidence type="ECO:0000256" key="1">
    <source>
        <dbReference type="SAM" id="MobiDB-lite"/>
    </source>
</evidence>
<evidence type="ECO:0000313" key="2">
    <source>
        <dbReference type="EMBL" id="GLB45572.1"/>
    </source>
</evidence>
<reference evidence="2" key="1">
    <citation type="submission" date="2022-07" db="EMBL/GenBank/DDBJ databases">
        <title>The genome of Lyophyllum shimeji provides insight into the initial evolution of ectomycorrhizal fungal genome.</title>
        <authorList>
            <person name="Kobayashi Y."/>
            <person name="Shibata T."/>
            <person name="Hirakawa H."/>
            <person name="Shigenobu S."/>
            <person name="Nishiyama T."/>
            <person name="Yamada A."/>
            <person name="Hasebe M."/>
            <person name="Kawaguchi M."/>
        </authorList>
    </citation>
    <scope>NUCLEOTIDE SEQUENCE</scope>
    <source>
        <strain evidence="2">AT787</strain>
    </source>
</reference>
<sequence>MAPPGTQLPIPPSGQRPARSAWEVDMEDVAEAATKQGTASGGDQTASNARYYQYQAASTLSELLAVIPSDYRVALKDPLVWVQQTARKLAAARSTVARWESLKARNELPAHLSKKTPAGVQLSSLYASTAEGQNALAQVRTKAESGLHDVFAKALDAKQADVEHLQSLLKPEALWERFAPILNERWVVIKGFAQRPIFESSGPNGESRLSDWITDPDAVRIYDSLKSDLVPIAIRAWIMVENQELLKESKMKAKKSLKADMDVDMEDVTLSSDSVRKMVKDAVKSALSSSSGRKVSTPFLFWDKSNRCVSARWGDELSIQFSSEHPDHVLIDFFLFCQAGGWQVEDWEAFKAYARGQAQRQGQGPNQERETGSSQFPEAYEEVDSVQELGFEEGREGEGAFLRIVKNNTASCDTVATVFGAS</sequence>
<feature type="region of interest" description="Disordered" evidence="1">
    <location>
        <begin position="358"/>
        <end position="378"/>
    </location>
</feature>
<evidence type="ECO:0000313" key="3">
    <source>
        <dbReference type="Proteomes" id="UP001063166"/>
    </source>
</evidence>
<keyword evidence="3" id="KW-1185">Reference proteome</keyword>
<dbReference type="OrthoDB" id="3039717at2759"/>
<gene>
    <name evidence="2" type="ORF">LshimejAT787_2400300</name>
</gene>
<dbReference type="EMBL" id="BRPK01000024">
    <property type="protein sequence ID" value="GLB45572.1"/>
    <property type="molecule type" value="Genomic_DNA"/>
</dbReference>
<protein>
    <submittedName>
        <fullName evidence="2">Uncharacterized protein</fullName>
    </submittedName>
</protein>
<dbReference type="Proteomes" id="UP001063166">
    <property type="component" value="Unassembled WGS sequence"/>
</dbReference>
<proteinExistence type="predicted"/>
<feature type="region of interest" description="Disordered" evidence="1">
    <location>
        <begin position="1"/>
        <end position="20"/>
    </location>
</feature>
<dbReference type="AlphaFoldDB" id="A0A9P3Q2E5"/>
<organism evidence="2 3">
    <name type="scientific">Lyophyllum shimeji</name>
    <name type="common">Hon-shimeji</name>
    <name type="synonym">Tricholoma shimeji</name>
    <dbReference type="NCBI Taxonomy" id="47721"/>
    <lineage>
        <taxon>Eukaryota</taxon>
        <taxon>Fungi</taxon>
        <taxon>Dikarya</taxon>
        <taxon>Basidiomycota</taxon>
        <taxon>Agaricomycotina</taxon>
        <taxon>Agaricomycetes</taxon>
        <taxon>Agaricomycetidae</taxon>
        <taxon>Agaricales</taxon>
        <taxon>Tricholomatineae</taxon>
        <taxon>Lyophyllaceae</taxon>
        <taxon>Lyophyllum</taxon>
    </lineage>
</organism>